<sequence length="288" mass="32565">MTLHCLTRCAATALRQQLVSTGRSPQAIQTSVRALPWINNVQANSTSRPFATTSRLFSARPTNGDIPFETVQLVSSADNTLGPPEPLRDILSRFSTKTHTISLVSSSPPIVRVHAKSELQKADRVAKDKAKVRRKTKQETSELQVTWESAMGDLQHKLNQAKHMLMHGDRLDLVFTSRAKNASPAPQYEGKKLKKAQETILGMFTTELEQLATKRKEDVVASNGAMVTMYYEPHSDLRQQALDKAEEAAEQKAKEKQAKKEERRIKEEERRRKAQLEEEERRRKLGIL</sequence>
<organism evidence="1 2">
    <name type="scientific">Naganishia cerealis</name>
    <dbReference type="NCBI Taxonomy" id="610337"/>
    <lineage>
        <taxon>Eukaryota</taxon>
        <taxon>Fungi</taxon>
        <taxon>Dikarya</taxon>
        <taxon>Basidiomycota</taxon>
        <taxon>Agaricomycotina</taxon>
        <taxon>Tremellomycetes</taxon>
        <taxon>Filobasidiales</taxon>
        <taxon>Filobasidiaceae</taxon>
        <taxon>Naganishia</taxon>
    </lineage>
</organism>
<accession>A0ACC2WAH6</accession>
<evidence type="ECO:0000313" key="2">
    <source>
        <dbReference type="Proteomes" id="UP001241377"/>
    </source>
</evidence>
<reference evidence="1" key="1">
    <citation type="submission" date="2023-04" db="EMBL/GenBank/DDBJ databases">
        <title>Draft Genome sequencing of Naganishia species isolated from polar environments using Oxford Nanopore Technology.</title>
        <authorList>
            <person name="Leo P."/>
            <person name="Venkateswaran K."/>
        </authorList>
    </citation>
    <scope>NUCLEOTIDE SEQUENCE</scope>
    <source>
        <strain evidence="1">MNA-CCFEE 5261</strain>
    </source>
</reference>
<evidence type="ECO:0000313" key="1">
    <source>
        <dbReference type="EMBL" id="KAJ9108105.1"/>
    </source>
</evidence>
<comment type="caution">
    <text evidence="1">The sequence shown here is derived from an EMBL/GenBank/DDBJ whole genome shotgun (WGS) entry which is preliminary data.</text>
</comment>
<gene>
    <name evidence="1" type="ORF">QFC19_002570</name>
</gene>
<keyword evidence="2" id="KW-1185">Reference proteome</keyword>
<dbReference type="Proteomes" id="UP001241377">
    <property type="component" value="Unassembled WGS sequence"/>
</dbReference>
<dbReference type="EMBL" id="JASBWR010000022">
    <property type="protein sequence ID" value="KAJ9108105.1"/>
    <property type="molecule type" value="Genomic_DNA"/>
</dbReference>
<protein>
    <submittedName>
        <fullName evidence="1">Uncharacterized protein</fullName>
    </submittedName>
</protein>
<name>A0ACC2WAH6_9TREE</name>
<proteinExistence type="predicted"/>